<dbReference type="Proteomes" id="UP000054350">
    <property type="component" value="Unassembled WGS sequence"/>
</dbReference>
<gene>
    <name evidence="2" type="ORF">AMAG_08765</name>
</gene>
<organism evidence="2 3">
    <name type="scientific">Allomyces macrogynus (strain ATCC 38327)</name>
    <name type="common">Allomyces javanicus var. macrogynus</name>
    <dbReference type="NCBI Taxonomy" id="578462"/>
    <lineage>
        <taxon>Eukaryota</taxon>
        <taxon>Fungi</taxon>
        <taxon>Fungi incertae sedis</taxon>
        <taxon>Blastocladiomycota</taxon>
        <taxon>Blastocladiomycetes</taxon>
        <taxon>Blastocladiales</taxon>
        <taxon>Blastocladiaceae</taxon>
        <taxon>Allomyces</taxon>
    </lineage>
</organism>
<accession>A0A0L0SMG2</accession>
<reference evidence="3" key="2">
    <citation type="submission" date="2009-11" db="EMBL/GenBank/DDBJ databases">
        <title>The Genome Sequence of Allomyces macrogynus strain ATCC 38327.</title>
        <authorList>
            <consortium name="The Broad Institute Genome Sequencing Platform"/>
            <person name="Russ C."/>
            <person name="Cuomo C."/>
            <person name="Shea T."/>
            <person name="Young S.K."/>
            <person name="Zeng Q."/>
            <person name="Koehrsen M."/>
            <person name="Haas B."/>
            <person name="Borodovsky M."/>
            <person name="Guigo R."/>
            <person name="Alvarado L."/>
            <person name="Berlin A."/>
            <person name="Borenstein D."/>
            <person name="Chen Z."/>
            <person name="Engels R."/>
            <person name="Freedman E."/>
            <person name="Gellesch M."/>
            <person name="Goldberg J."/>
            <person name="Griggs A."/>
            <person name="Gujja S."/>
            <person name="Heiman D."/>
            <person name="Hepburn T."/>
            <person name="Howarth C."/>
            <person name="Jen D."/>
            <person name="Larson L."/>
            <person name="Lewis B."/>
            <person name="Mehta T."/>
            <person name="Park D."/>
            <person name="Pearson M."/>
            <person name="Roberts A."/>
            <person name="Saif S."/>
            <person name="Shenoy N."/>
            <person name="Sisk P."/>
            <person name="Stolte C."/>
            <person name="Sykes S."/>
            <person name="Walk T."/>
            <person name="White J."/>
            <person name="Yandava C."/>
            <person name="Burger G."/>
            <person name="Gray M.W."/>
            <person name="Holland P.W.H."/>
            <person name="King N."/>
            <person name="Lang F.B.F."/>
            <person name="Roger A.J."/>
            <person name="Ruiz-Trillo I."/>
            <person name="Lander E."/>
            <person name="Nusbaum C."/>
        </authorList>
    </citation>
    <scope>NUCLEOTIDE SEQUENCE [LARGE SCALE GENOMIC DNA]</scope>
    <source>
        <strain evidence="3">ATCC 38327</strain>
    </source>
</reference>
<name>A0A0L0SMG2_ALLM3</name>
<dbReference type="AlphaFoldDB" id="A0A0L0SMG2"/>
<dbReference type="VEuPathDB" id="FungiDB:AMAG_08765"/>
<proteinExistence type="predicted"/>
<feature type="region of interest" description="Disordered" evidence="1">
    <location>
        <begin position="155"/>
        <end position="245"/>
    </location>
</feature>
<evidence type="ECO:0000313" key="2">
    <source>
        <dbReference type="EMBL" id="KNE63663.1"/>
    </source>
</evidence>
<feature type="compositionally biased region" description="Polar residues" evidence="1">
    <location>
        <begin position="161"/>
        <end position="175"/>
    </location>
</feature>
<sequence length="245" mass="27197">MARRNPAVLRPTLFTASQPRRRGRWHWFSPPACCCGADSPTRSQRNATRRPSNSDQLRPSWFAFWPSFPGEPPPSRPCRGAPAADRFTARHSCHSGWPRSGAPLRSLLADSVPVGCQCHHRNVCTQHALREHARSSTAASLTNRHAPPLGYKSARHVALSDPSSTKTPHQAIQPTNHPPPRCSRSSTCCFSHSSRSSLLPQPRRRPCPTARTLARSRPTTRSSRSTGRRSRAARRRSKSTATISR</sequence>
<evidence type="ECO:0000313" key="3">
    <source>
        <dbReference type="Proteomes" id="UP000054350"/>
    </source>
</evidence>
<feature type="compositionally biased region" description="Basic residues" evidence="1">
    <location>
        <begin position="226"/>
        <end position="238"/>
    </location>
</feature>
<evidence type="ECO:0000256" key="1">
    <source>
        <dbReference type="SAM" id="MobiDB-lite"/>
    </source>
</evidence>
<feature type="compositionally biased region" description="Low complexity" evidence="1">
    <location>
        <begin position="182"/>
        <end position="225"/>
    </location>
</feature>
<keyword evidence="3" id="KW-1185">Reference proteome</keyword>
<reference evidence="2 3" key="1">
    <citation type="submission" date="2009-11" db="EMBL/GenBank/DDBJ databases">
        <title>Annotation of Allomyces macrogynus ATCC 38327.</title>
        <authorList>
            <consortium name="The Broad Institute Genome Sequencing Platform"/>
            <person name="Russ C."/>
            <person name="Cuomo C."/>
            <person name="Burger G."/>
            <person name="Gray M.W."/>
            <person name="Holland P.W.H."/>
            <person name="King N."/>
            <person name="Lang F.B.F."/>
            <person name="Roger A.J."/>
            <person name="Ruiz-Trillo I."/>
            <person name="Young S.K."/>
            <person name="Zeng Q."/>
            <person name="Gargeya S."/>
            <person name="Fitzgerald M."/>
            <person name="Haas B."/>
            <person name="Abouelleil A."/>
            <person name="Alvarado L."/>
            <person name="Arachchi H.M."/>
            <person name="Berlin A."/>
            <person name="Chapman S.B."/>
            <person name="Gearin G."/>
            <person name="Goldberg J."/>
            <person name="Griggs A."/>
            <person name="Gujja S."/>
            <person name="Hansen M."/>
            <person name="Heiman D."/>
            <person name="Howarth C."/>
            <person name="Larimer J."/>
            <person name="Lui A."/>
            <person name="MacDonald P.J.P."/>
            <person name="McCowen C."/>
            <person name="Montmayeur A."/>
            <person name="Murphy C."/>
            <person name="Neiman D."/>
            <person name="Pearson M."/>
            <person name="Priest M."/>
            <person name="Roberts A."/>
            <person name="Saif S."/>
            <person name="Shea T."/>
            <person name="Sisk P."/>
            <person name="Stolte C."/>
            <person name="Sykes S."/>
            <person name="Wortman J."/>
            <person name="Nusbaum C."/>
            <person name="Birren B."/>
        </authorList>
    </citation>
    <scope>NUCLEOTIDE SEQUENCE [LARGE SCALE GENOMIC DNA]</scope>
    <source>
        <strain evidence="2 3">ATCC 38327</strain>
    </source>
</reference>
<dbReference type="EMBL" id="GG745342">
    <property type="protein sequence ID" value="KNE63663.1"/>
    <property type="molecule type" value="Genomic_DNA"/>
</dbReference>
<protein>
    <submittedName>
        <fullName evidence="2">Uncharacterized protein</fullName>
    </submittedName>
</protein>